<gene>
    <name evidence="10" type="ORF">EV385_4286</name>
</gene>
<name>A0A4Q7ZPG9_9ACTN</name>
<dbReference type="InterPro" id="IPR015882">
    <property type="entry name" value="HEX_bac_N"/>
</dbReference>
<accession>A0A4Q7ZPG9</accession>
<dbReference type="Proteomes" id="UP000292564">
    <property type="component" value="Unassembled WGS sequence"/>
</dbReference>
<dbReference type="Pfam" id="PF00728">
    <property type="entry name" value="Glyco_hydro_20"/>
    <property type="match status" value="2"/>
</dbReference>
<dbReference type="InterPro" id="IPR015883">
    <property type="entry name" value="Glyco_hydro_20_cat"/>
</dbReference>
<evidence type="ECO:0000259" key="8">
    <source>
        <dbReference type="Pfam" id="PF00728"/>
    </source>
</evidence>
<sequence>MRGLGDVIPVPARVRPVPAAAFTVGPGTAVRAAPGAAAVADHLAEALRAATGYPAPVLGEAAGSPAPVPGEAAGFSRPLPGEAARRPDPRRSEGEIRLGFEDGHGDEGYRLDVRADAVTVAAQTPAGLFAAVQTLRQFLPVAGAGDAVLPGGRIEDRPRYAYRGAMLDLARHFFTPDEVRSFIDAIAQFKINHLHLHLTDDQGWRLEIAGWPRLTEVGGGPGTGVDGAGPGFLTAAGYAELVAYAADRFVTVVPEIDMPGHVNAAQVAYPELTRDGAAVAPRHDRAVGYSSLCVDREQTYAFVEDVIREVAALTPGLYLHIGGDEADATGAEAYRTFLHRVLPLVAKYGKRAIGWHEVAAVELPDTVVPQFWRTAADDAGVARAVAGGCQVIMSPADRTYLDMKYEADSPLGLDWAGTLDVTRAYDWDPATRLPGVGERAVLGVEAPLWSETLRSLTDAQTMTFPRLAAIAEVAWSPQAARDWESFRRRLAAFGPRWTAQGVTYHRSPEIPWA</sequence>
<evidence type="ECO:0000313" key="11">
    <source>
        <dbReference type="Proteomes" id="UP000292564"/>
    </source>
</evidence>
<dbReference type="EC" id="3.2.1.52" evidence="3"/>
<dbReference type="RefSeq" id="WP_130511040.1">
    <property type="nucleotide sequence ID" value="NZ_SHKY01000001.1"/>
</dbReference>
<dbReference type="GO" id="GO:0030203">
    <property type="term" value="P:glycosaminoglycan metabolic process"/>
    <property type="evidence" value="ECO:0007669"/>
    <property type="project" value="TreeGrafter"/>
</dbReference>
<dbReference type="Pfam" id="PF02838">
    <property type="entry name" value="Glyco_hydro_20b"/>
    <property type="match status" value="1"/>
</dbReference>
<dbReference type="InterPro" id="IPR017853">
    <property type="entry name" value="GH"/>
</dbReference>
<evidence type="ECO:0000256" key="4">
    <source>
        <dbReference type="ARBA" id="ARBA00022801"/>
    </source>
</evidence>
<dbReference type="PANTHER" id="PTHR22600">
    <property type="entry name" value="BETA-HEXOSAMINIDASE"/>
    <property type="match status" value="1"/>
</dbReference>
<dbReference type="SUPFAM" id="SSF55545">
    <property type="entry name" value="beta-N-acetylhexosaminidase-like domain"/>
    <property type="match status" value="1"/>
</dbReference>
<protein>
    <recommendedName>
        <fullName evidence="3">beta-N-acetylhexosaminidase</fullName>
        <ecNumber evidence="3">3.2.1.52</ecNumber>
    </recommendedName>
</protein>
<evidence type="ECO:0000256" key="5">
    <source>
        <dbReference type="ARBA" id="ARBA00023295"/>
    </source>
</evidence>
<dbReference type="GO" id="GO:0016020">
    <property type="term" value="C:membrane"/>
    <property type="evidence" value="ECO:0007669"/>
    <property type="project" value="TreeGrafter"/>
</dbReference>
<proteinExistence type="inferred from homology"/>
<keyword evidence="11" id="KW-1185">Reference proteome</keyword>
<feature type="compositionally biased region" description="Basic and acidic residues" evidence="7">
    <location>
        <begin position="83"/>
        <end position="101"/>
    </location>
</feature>
<feature type="region of interest" description="Disordered" evidence="7">
    <location>
        <begin position="64"/>
        <end position="101"/>
    </location>
</feature>
<comment type="similarity">
    <text evidence="2">Belongs to the glycosyl hydrolase 20 family.</text>
</comment>
<keyword evidence="4" id="KW-0378">Hydrolase</keyword>
<reference evidence="10 11" key="1">
    <citation type="submission" date="2019-02" db="EMBL/GenBank/DDBJ databases">
        <title>Sequencing the genomes of 1000 actinobacteria strains.</title>
        <authorList>
            <person name="Klenk H.-P."/>
        </authorList>
    </citation>
    <scope>NUCLEOTIDE SEQUENCE [LARGE SCALE GENOMIC DNA]</scope>
    <source>
        <strain evidence="10 11">DSM 45162</strain>
    </source>
</reference>
<evidence type="ECO:0000256" key="2">
    <source>
        <dbReference type="ARBA" id="ARBA00006285"/>
    </source>
</evidence>
<evidence type="ECO:0000256" key="6">
    <source>
        <dbReference type="PIRSR" id="PIRSR625705-1"/>
    </source>
</evidence>
<dbReference type="PANTHER" id="PTHR22600:SF57">
    <property type="entry name" value="BETA-N-ACETYLHEXOSAMINIDASE"/>
    <property type="match status" value="1"/>
</dbReference>
<feature type="domain" description="Beta-hexosaminidase bacterial type N-terminal" evidence="9">
    <location>
        <begin position="6"/>
        <end position="156"/>
    </location>
</feature>
<feature type="domain" description="Glycoside hydrolase family 20 catalytic" evidence="8">
    <location>
        <begin position="160"/>
        <end position="328"/>
    </location>
</feature>
<dbReference type="Gene3D" id="3.30.379.10">
    <property type="entry name" value="Chitobiase/beta-hexosaminidase domain 2-like"/>
    <property type="match status" value="1"/>
</dbReference>
<evidence type="ECO:0000256" key="1">
    <source>
        <dbReference type="ARBA" id="ARBA00001231"/>
    </source>
</evidence>
<comment type="catalytic activity">
    <reaction evidence="1">
        <text>Hydrolysis of terminal non-reducing N-acetyl-D-hexosamine residues in N-acetyl-beta-D-hexosaminides.</text>
        <dbReference type="EC" id="3.2.1.52"/>
    </reaction>
</comment>
<evidence type="ECO:0000259" key="9">
    <source>
        <dbReference type="Pfam" id="PF02838"/>
    </source>
</evidence>
<dbReference type="SUPFAM" id="SSF51445">
    <property type="entry name" value="(Trans)glycosidases"/>
    <property type="match status" value="1"/>
</dbReference>
<dbReference type="AlphaFoldDB" id="A0A4Q7ZPG9"/>
<dbReference type="GO" id="GO:0005975">
    <property type="term" value="P:carbohydrate metabolic process"/>
    <property type="evidence" value="ECO:0007669"/>
    <property type="project" value="InterPro"/>
</dbReference>
<dbReference type="Gene3D" id="3.20.20.80">
    <property type="entry name" value="Glycosidases"/>
    <property type="match status" value="1"/>
</dbReference>
<evidence type="ECO:0000313" key="10">
    <source>
        <dbReference type="EMBL" id="RZU52423.1"/>
    </source>
</evidence>
<evidence type="ECO:0000256" key="3">
    <source>
        <dbReference type="ARBA" id="ARBA00012663"/>
    </source>
</evidence>
<feature type="active site" description="Proton donor" evidence="6">
    <location>
        <position position="325"/>
    </location>
</feature>
<organism evidence="10 11">
    <name type="scientific">Krasilnikovia cinnamomea</name>
    <dbReference type="NCBI Taxonomy" id="349313"/>
    <lineage>
        <taxon>Bacteria</taxon>
        <taxon>Bacillati</taxon>
        <taxon>Actinomycetota</taxon>
        <taxon>Actinomycetes</taxon>
        <taxon>Micromonosporales</taxon>
        <taxon>Micromonosporaceae</taxon>
        <taxon>Krasilnikovia</taxon>
    </lineage>
</organism>
<dbReference type="CDD" id="cd06568">
    <property type="entry name" value="GH20_SpHex_like"/>
    <property type="match status" value="1"/>
</dbReference>
<dbReference type="PRINTS" id="PR00738">
    <property type="entry name" value="GLHYDRLASE20"/>
</dbReference>
<feature type="domain" description="Glycoside hydrolase family 20 catalytic" evidence="8">
    <location>
        <begin position="333"/>
        <end position="477"/>
    </location>
</feature>
<comment type="caution">
    <text evidence="10">The sequence shown here is derived from an EMBL/GenBank/DDBJ whole genome shotgun (WGS) entry which is preliminary data.</text>
</comment>
<dbReference type="OrthoDB" id="9763537at2"/>
<keyword evidence="5" id="KW-0326">Glycosidase</keyword>
<dbReference type="InterPro" id="IPR025705">
    <property type="entry name" value="Beta_hexosaminidase_sua/sub"/>
</dbReference>
<dbReference type="GO" id="GO:0004563">
    <property type="term" value="F:beta-N-acetylhexosaminidase activity"/>
    <property type="evidence" value="ECO:0007669"/>
    <property type="project" value="UniProtKB-EC"/>
</dbReference>
<evidence type="ECO:0000256" key="7">
    <source>
        <dbReference type="SAM" id="MobiDB-lite"/>
    </source>
</evidence>
<dbReference type="EMBL" id="SHKY01000001">
    <property type="protein sequence ID" value="RZU52423.1"/>
    <property type="molecule type" value="Genomic_DNA"/>
</dbReference>
<dbReference type="InterPro" id="IPR029018">
    <property type="entry name" value="Hex-like_dom2"/>
</dbReference>